<dbReference type="Proteomes" id="UP000262072">
    <property type="component" value="Unassembled WGS sequence"/>
</dbReference>
<evidence type="ECO:0000313" key="2">
    <source>
        <dbReference type="Proteomes" id="UP000262072"/>
    </source>
</evidence>
<accession>A0A383TAP0</accession>
<proteinExistence type="predicted"/>
<dbReference type="EMBL" id="UNRR01000007">
    <property type="protein sequence ID" value="SYZ77400.1"/>
    <property type="molecule type" value="Genomic_DNA"/>
</dbReference>
<evidence type="ECO:0000313" key="1">
    <source>
        <dbReference type="EMBL" id="SYZ77400.1"/>
    </source>
</evidence>
<organism evidence="1 2">
    <name type="scientific">Trichococcus shcherbakoviae</name>
    <dbReference type="NCBI Taxonomy" id="2094020"/>
    <lineage>
        <taxon>Bacteria</taxon>
        <taxon>Bacillati</taxon>
        <taxon>Bacillota</taxon>
        <taxon>Bacilli</taxon>
        <taxon>Lactobacillales</taxon>
        <taxon>Carnobacteriaceae</taxon>
        <taxon>Trichococcus</taxon>
    </lineage>
</organism>
<protein>
    <submittedName>
        <fullName evidence="1">Uncharacterized protein</fullName>
    </submittedName>
</protein>
<gene>
    <name evidence="1" type="ORF">TART1_0169</name>
</gene>
<reference evidence="2" key="1">
    <citation type="submission" date="2018-05" db="EMBL/GenBank/DDBJ databases">
        <authorList>
            <person name="Strepis N."/>
        </authorList>
    </citation>
    <scope>NUCLEOTIDE SEQUENCE [LARGE SCALE GENOMIC DNA]</scope>
</reference>
<dbReference type="AlphaFoldDB" id="A0A383TAP0"/>
<name>A0A383TAP0_9LACT</name>
<sequence>MKWRSKQSSGSGCSAKSELVQTVMVELEAEPFAGFRPGSIF</sequence>